<dbReference type="AlphaFoldDB" id="A0A935M567"/>
<evidence type="ECO:0000313" key="2">
    <source>
        <dbReference type="Proteomes" id="UP000726105"/>
    </source>
</evidence>
<proteinExistence type="predicted"/>
<sequence>MPGLTTSTYGTGDYSWLLNTDGLDAAVTGVLDVSTFVAGTHYPNGYFPSGLPVRIDDRDVIRPWADVVGARLGFLKGDVKTDGVEDVNCAVVVRGNVKTAKVVAILASFVVPTTAAQPQFAYWS</sequence>
<comment type="caution">
    <text evidence="1">The sequence shown here is derived from an EMBL/GenBank/DDBJ whole genome shotgun (WGS) entry which is preliminary data.</text>
</comment>
<name>A0A935M567_9MICO</name>
<gene>
    <name evidence="1" type="ORF">IPI13_17935</name>
</gene>
<accession>A0A935M567</accession>
<protein>
    <submittedName>
        <fullName evidence="1">Uncharacterized protein</fullName>
    </submittedName>
</protein>
<evidence type="ECO:0000313" key="1">
    <source>
        <dbReference type="EMBL" id="MBK7274930.1"/>
    </source>
</evidence>
<dbReference type="EMBL" id="JADJIB010000019">
    <property type="protein sequence ID" value="MBK7274930.1"/>
    <property type="molecule type" value="Genomic_DNA"/>
</dbReference>
<dbReference type="Proteomes" id="UP000726105">
    <property type="component" value="Unassembled WGS sequence"/>
</dbReference>
<reference evidence="1 2" key="1">
    <citation type="submission" date="2020-10" db="EMBL/GenBank/DDBJ databases">
        <title>Connecting structure to function with the recovery of over 1000 high-quality activated sludge metagenome-assembled genomes encoding full-length rRNA genes using long-read sequencing.</title>
        <authorList>
            <person name="Singleton C.M."/>
            <person name="Petriglieri F."/>
            <person name="Kristensen J.M."/>
            <person name="Kirkegaard R.H."/>
            <person name="Michaelsen T.Y."/>
            <person name="Andersen M.H."/>
            <person name="Karst S.M."/>
            <person name="Dueholm M.S."/>
            <person name="Nielsen P.H."/>
            <person name="Albertsen M."/>
        </authorList>
    </citation>
    <scope>NUCLEOTIDE SEQUENCE [LARGE SCALE GENOMIC DNA]</scope>
    <source>
        <strain evidence="1">Ega_18-Q3-R5-49_MAXAC.001</strain>
    </source>
</reference>
<organism evidence="1 2">
    <name type="scientific">Candidatus Phosphoribacter hodrii</name>
    <dbReference type="NCBI Taxonomy" id="2953743"/>
    <lineage>
        <taxon>Bacteria</taxon>
        <taxon>Bacillati</taxon>
        <taxon>Actinomycetota</taxon>
        <taxon>Actinomycetes</taxon>
        <taxon>Micrococcales</taxon>
        <taxon>Dermatophilaceae</taxon>
        <taxon>Candidatus Phosphoribacter</taxon>
    </lineage>
</organism>